<feature type="transmembrane region" description="Helical" evidence="6">
    <location>
        <begin position="264"/>
        <end position="283"/>
    </location>
</feature>
<reference evidence="7 8" key="1">
    <citation type="submission" date="2019-01" db="EMBL/GenBank/DDBJ databases">
        <title>Lacibacter sp. strain TTM-7.</title>
        <authorList>
            <person name="Chen W.-M."/>
        </authorList>
    </citation>
    <scope>NUCLEOTIDE SEQUENCE [LARGE SCALE GENOMIC DNA]</scope>
    <source>
        <strain evidence="7 8">TTM-7</strain>
    </source>
</reference>
<feature type="transmembrane region" description="Helical" evidence="6">
    <location>
        <begin position="61"/>
        <end position="83"/>
    </location>
</feature>
<gene>
    <name evidence="7" type="ORF">ESA94_09195</name>
</gene>
<sequence length="346" mass="38844">MASFSNRLRQIILLVVLIALGFLLVKELYIFLPGFLGAVTLYILSRGWYRYLTVQRKWNKNATATLFMFGFLIMIGLPVYYIISLLSPKISEIFSHSDEVLLGLKSVSAKIQEWTGQELFTDANIAELQKRIANFFPAFLNSTAMILSNLAMMLFVYFFMLTNGKAMEASFDYFLPLHEKNIDILGKETISVVRANAIGIPLISFIQGVFAMVGYWIFGIKEPVLWGFITGVFAFFPIVGTTLIWAPLVVFLFSQGNTGQGIGLLIYSLLVTGNVDYLARITLMKRLGDVHPLVTVLGVIVGLSLFGFWGFIFGPLLISYFMLLFKIYTNEFGPMHATDSPHEHGS</sequence>
<feature type="transmembrane region" description="Helical" evidence="6">
    <location>
        <begin position="197"/>
        <end position="218"/>
    </location>
</feature>
<dbReference type="Pfam" id="PF01594">
    <property type="entry name" value="AI-2E_transport"/>
    <property type="match status" value="1"/>
</dbReference>
<dbReference type="Proteomes" id="UP000290204">
    <property type="component" value="Unassembled WGS sequence"/>
</dbReference>
<dbReference type="RefSeq" id="WP_129130589.1">
    <property type="nucleotide sequence ID" value="NZ_SDHW01000002.1"/>
</dbReference>
<organism evidence="7 8">
    <name type="scientific">Lacibacter luteus</name>
    <dbReference type="NCBI Taxonomy" id="2508719"/>
    <lineage>
        <taxon>Bacteria</taxon>
        <taxon>Pseudomonadati</taxon>
        <taxon>Bacteroidota</taxon>
        <taxon>Chitinophagia</taxon>
        <taxon>Chitinophagales</taxon>
        <taxon>Chitinophagaceae</taxon>
        <taxon>Lacibacter</taxon>
    </lineage>
</organism>
<evidence type="ECO:0000256" key="3">
    <source>
        <dbReference type="ARBA" id="ARBA00022692"/>
    </source>
</evidence>
<dbReference type="InterPro" id="IPR002549">
    <property type="entry name" value="AI-2E-like"/>
</dbReference>
<keyword evidence="8" id="KW-1185">Reference proteome</keyword>
<keyword evidence="4 6" id="KW-1133">Transmembrane helix</keyword>
<accession>A0A4Q1CJR7</accession>
<dbReference type="GO" id="GO:0016020">
    <property type="term" value="C:membrane"/>
    <property type="evidence" value="ECO:0007669"/>
    <property type="project" value="UniProtKB-SubCell"/>
</dbReference>
<comment type="similarity">
    <text evidence="2">Belongs to the autoinducer-2 exporter (AI-2E) (TC 2.A.86) family.</text>
</comment>
<evidence type="ECO:0000313" key="7">
    <source>
        <dbReference type="EMBL" id="RXK60628.1"/>
    </source>
</evidence>
<comment type="subcellular location">
    <subcellularLocation>
        <location evidence="1">Membrane</location>
        <topology evidence="1">Multi-pass membrane protein</topology>
    </subcellularLocation>
</comment>
<dbReference type="EMBL" id="SDHW01000002">
    <property type="protein sequence ID" value="RXK60628.1"/>
    <property type="molecule type" value="Genomic_DNA"/>
</dbReference>
<name>A0A4Q1CJR7_9BACT</name>
<evidence type="ECO:0000313" key="8">
    <source>
        <dbReference type="Proteomes" id="UP000290204"/>
    </source>
</evidence>
<protein>
    <submittedName>
        <fullName evidence="7">AI-2E family transporter</fullName>
    </submittedName>
</protein>
<evidence type="ECO:0000256" key="6">
    <source>
        <dbReference type="SAM" id="Phobius"/>
    </source>
</evidence>
<evidence type="ECO:0000256" key="4">
    <source>
        <dbReference type="ARBA" id="ARBA00022989"/>
    </source>
</evidence>
<feature type="transmembrane region" description="Helical" evidence="6">
    <location>
        <begin position="224"/>
        <end position="252"/>
    </location>
</feature>
<feature type="transmembrane region" description="Helical" evidence="6">
    <location>
        <begin position="30"/>
        <end position="49"/>
    </location>
</feature>
<evidence type="ECO:0000256" key="1">
    <source>
        <dbReference type="ARBA" id="ARBA00004141"/>
    </source>
</evidence>
<evidence type="ECO:0000256" key="2">
    <source>
        <dbReference type="ARBA" id="ARBA00009773"/>
    </source>
</evidence>
<evidence type="ECO:0000256" key="5">
    <source>
        <dbReference type="ARBA" id="ARBA00023136"/>
    </source>
</evidence>
<comment type="caution">
    <text evidence="7">The sequence shown here is derived from an EMBL/GenBank/DDBJ whole genome shotgun (WGS) entry which is preliminary data.</text>
</comment>
<dbReference type="PANTHER" id="PTHR21716">
    <property type="entry name" value="TRANSMEMBRANE PROTEIN"/>
    <property type="match status" value="1"/>
</dbReference>
<dbReference type="OrthoDB" id="9773730at2"/>
<keyword evidence="3 6" id="KW-0812">Transmembrane</keyword>
<keyword evidence="5 6" id="KW-0472">Membrane</keyword>
<feature type="transmembrane region" description="Helical" evidence="6">
    <location>
        <begin position="138"/>
        <end position="160"/>
    </location>
</feature>
<dbReference type="PANTHER" id="PTHR21716:SF4">
    <property type="entry name" value="TRANSMEMBRANE PROTEIN 245"/>
    <property type="match status" value="1"/>
</dbReference>
<dbReference type="AlphaFoldDB" id="A0A4Q1CJR7"/>
<proteinExistence type="inferred from homology"/>
<feature type="transmembrane region" description="Helical" evidence="6">
    <location>
        <begin position="295"/>
        <end position="325"/>
    </location>
</feature>